<dbReference type="SUPFAM" id="SSF81660">
    <property type="entry name" value="Metal cation-transporting ATPase, ATP-binding domain N"/>
    <property type="match status" value="1"/>
</dbReference>
<evidence type="ECO:0000313" key="1">
    <source>
        <dbReference type="EMBL" id="MCG4691389.1"/>
    </source>
</evidence>
<reference evidence="1" key="1">
    <citation type="submission" date="2022-01" db="EMBL/GenBank/DDBJ databases">
        <title>Collection of gut derived symbiotic bacterial strains cultured from healthy donors.</title>
        <authorList>
            <person name="Lin H."/>
            <person name="Kohout C."/>
            <person name="Waligurski E."/>
            <person name="Pamer E.G."/>
        </authorList>
    </citation>
    <scope>NUCLEOTIDE SEQUENCE</scope>
    <source>
        <strain evidence="1">DFI.6.72</strain>
    </source>
</reference>
<dbReference type="AlphaFoldDB" id="A0AAW5BNY9"/>
<evidence type="ECO:0000313" key="2">
    <source>
        <dbReference type="Proteomes" id="UP001200843"/>
    </source>
</evidence>
<protein>
    <submittedName>
        <fullName evidence="1">Uncharacterized protein</fullName>
    </submittedName>
</protein>
<organism evidence="1 2">
    <name type="scientific">Phocaeicola vulgatus</name>
    <name type="common">Bacteroides vulgatus</name>
    <dbReference type="NCBI Taxonomy" id="821"/>
    <lineage>
        <taxon>Bacteria</taxon>
        <taxon>Pseudomonadati</taxon>
        <taxon>Bacteroidota</taxon>
        <taxon>Bacteroidia</taxon>
        <taxon>Bacteroidales</taxon>
        <taxon>Bacteroidaceae</taxon>
        <taxon>Phocaeicola</taxon>
    </lineage>
</organism>
<dbReference type="InterPro" id="IPR023299">
    <property type="entry name" value="ATPase_P-typ_cyto_dom_N"/>
</dbReference>
<feature type="non-terminal residue" evidence="1">
    <location>
        <position position="75"/>
    </location>
</feature>
<sequence length="75" mass="8592">LKHGYLISKFQTGLRNLLDVAILEYGEKKNLADIVSSYEKVDEIPFDFTRRKMSVVLSDEDNNNQLLTKGAVEEM</sequence>
<dbReference type="EMBL" id="JAKNGO010000272">
    <property type="protein sequence ID" value="MCG4691389.1"/>
    <property type="molecule type" value="Genomic_DNA"/>
</dbReference>
<comment type="caution">
    <text evidence="1">The sequence shown here is derived from an EMBL/GenBank/DDBJ whole genome shotgun (WGS) entry which is preliminary data.</text>
</comment>
<feature type="non-terminal residue" evidence="1">
    <location>
        <position position="1"/>
    </location>
</feature>
<name>A0AAW5BNY9_PHOVU</name>
<proteinExistence type="predicted"/>
<dbReference type="Pfam" id="PF13246">
    <property type="entry name" value="Cation_ATPase"/>
    <property type="match status" value="1"/>
</dbReference>
<dbReference type="RefSeq" id="WP_238077310.1">
    <property type="nucleotide sequence ID" value="NZ_JAKNGO010000272.1"/>
</dbReference>
<dbReference type="Proteomes" id="UP001200843">
    <property type="component" value="Unassembled WGS sequence"/>
</dbReference>
<dbReference type="Gene3D" id="3.40.1110.10">
    <property type="entry name" value="Calcium-transporting ATPase, cytoplasmic domain N"/>
    <property type="match status" value="1"/>
</dbReference>
<accession>A0AAW5BNY9</accession>
<gene>
    <name evidence="1" type="ORF">L0N01_22710</name>
</gene>
<dbReference type="GO" id="GO:0000166">
    <property type="term" value="F:nucleotide binding"/>
    <property type="evidence" value="ECO:0007669"/>
    <property type="project" value="InterPro"/>
</dbReference>